<reference evidence="5" key="1">
    <citation type="submission" date="2020-07" db="EMBL/GenBank/DDBJ databases">
        <title>Genome sequence and genetic diversity analysis of an under-domesticated orphan crop, white fonio (Digitaria exilis).</title>
        <authorList>
            <person name="Bennetzen J.L."/>
            <person name="Chen S."/>
            <person name="Ma X."/>
            <person name="Wang X."/>
            <person name="Yssel A.E.J."/>
            <person name="Chaluvadi S.R."/>
            <person name="Johnson M."/>
            <person name="Gangashetty P."/>
            <person name="Hamidou F."/>
            <person name="Sanogo M.D."/>
            <person name="Zwaenepoel A."/>
            <person name="Wallace J."/>
            <person name="Van De Peer Y."/>
            <person name="Van Deynze A."/>
        </authorList>
    </citation>
    <scope>NUCLEOTIDE SEQUENCE</scope>
    <source>
        <tissue evidence="5">Leaves</tissue>
    </source>
</reference>
<dbReference type="SUPFAM" id="SSF74788">
    <property type="entry name" value="Cullin repeat-like"/>
    <property type="match status" value="1"/>
</dbReference>
<keyword evidence="6" id="KW-1185">Reference proteome</keyword>
<sequence>MLPFVDALVAPYCLELVGDGAPAPAEKLRPLIDVREAVSRASQDIRLSFCATSSQEAKRITDGVTNLLLAKGSKLDEAIWSTMEETSARLVASTDMEDDEDITWLSTRWATVHQIAEQAVQCRGYMPKIDNVSPLTSLIMETVACLEKMLSQKSARSSFPDQSLGFLFLINNSYFIWQQLYPITSVLESHMLALARKIDNYIETYLQLSWAPAEFHKTYTAQKLWKVPDPKLRRRLRVAVIEKVIPSFTKYLEYNNISPSRITPHDLMDMLQELFEG</sequence>
<proteinExistence type="inferred from homology"/>
<dbReference type="Proteomes" id="UP000636709">
    <property type="component" value="Unassembled WGS sequence"/>
</dbReference>
<dbReference type="GO" id="GO:0015031">
    <property type="term" value="P:protein transport"/>
    <property type="evidence" value="ECO:0007669"/>
    <property type="project" value="UniProtKB-KW"/>
</dbReference>
<comment type="function">
    <text evidence="3">Component of the exocyst complex.</text>
</comment>
<comment type="caution">
    <text evidence="5">The sequence shown here is derived from an EMBL/GenBank/DDBJ whole genome shotgun (WGS) entry which is preliminary data.</text>
</comment>
<evidence type="ECO:0000256" key="1">
    <source>
        <dbReference type="ARBA" id="ARBA00006756"/>
    </source>
</evidence>
<evidence type="ECO:0000313" key="5">
    <source>
        <dbReference type="EMBL" id="KAF8655761.1"/>
    </source>
</evidence>
<evidence type="ECO:0000313" key="6">
    <source>
        <dbReference type="Proteomes" id="UP000636709"/>
    </source>
</evidence>
<dbReference type="GO" id="GO:0006887">
    <property type="term" value="P:exocytosis"/>
    <property type="evidence" value="ECO:0007669"/>
    <property type="project" value="UniProtKB-KW"/>
</dbReference>
<evidence type="ECO:0000259" key="4">
    <source>
        <dbReference type="Pfam" id="PF03081"/>
    </source>
</evidence>
<keyword evidence="3" id="KW-0268">Exocytosis</keyword>
<dbReference type="GO" id="GO:0000145">
    <property type="term" value="C:exocyst"/>
    <property type="evidence" value="ECO:0007669"/>
    <property type="project" value="InterPro"/>
</dbReference>
<dbReference type="Gene3D" id="1.20.1280.170">
    <property type="entry name" value="Exocyst complex component Exo70"/>
    <property type="match status" value="1"/>
</dbReference>
<dbReference type="AlphaFoldDB" id="A0A835A9D1"/>
<feature type="domain" description="Exocyst complex subunit Exo70 C-terminal" evidence="4">
    <location>
        <begin position="213"/>
        <end position="272"/>
    </location>
</feature>
<comment type="similarity">
    <text evidence="1 3">Belongs to the EXO70 family.</text>
</comment>
<evidence type="ECO:0000256" key="2">
    <source>
        <dbReference type="ARBA" id="ARBA00022448"/>
    </source>
</evidence>
<dbReference type="InterPro" id="IPR004140">
    <property type="entry name" value="Exo70"/>
</dbReference>
<protein>
    <recommendedName>
        <fullName evidence="3">Exocyst subunit Exo70 family protein</fullName>
    </recommendedName>
</protein>
<gene>
    <name evidence="5" type="ORF">HU200_060920</name>
</gene>
<dbReference type="InterPro" id="IPR016159">
    <property type="entry name" value="Cullin_repeat-like_dom_sf"/>
</dbReference>
<feature type="domain" description="Exocyst complex subunit Exo70 C-terminal" evidence="4">
    <location>
        <begin position="125"/>
        <end position="212"/>
    </location>
</feature>
<dbReference type="EMBL" id="JACEFO010002582">
    <property type="protein sequence ID" value="KAF8655761.1"/>
    <property type="molecule type" value="Genomic_DNA"/>
</dbReference>
<dbReference type="InterPro" id="IPR046364">
    <property type="entry name" value="Exo70_C"/>
</dbReference>
<organism evidence="5 6">
    <name type="scientific">Digitaria exilis</name>
    <dbReference type="NCBI Taxonomy" id="1010633"/>
    <lineage>
        <taxon>Eukaryota</taxon>
        <taxon>Viridiplantae</taxon>
        <taxon>Streptophyta</taxon>
        <taxon>Embryophyta</taxon>
        <taxon>Tracheophyta</taxon>
        <taxon>Spermatophyta</taxon>
        <taxon>Magnoliopsida</taxon>
        <taxon>Liliopsida</taxon>
        <taxon>Poales</taxon>
        <taxon>Poaceae</taxon>
        <taxon>PACMAD clade</taxon>
        <taxon>Panicoideae</taxon>
        <taxon>Panicodae</taxon>
        <taxon>Paniceae</taxon>
        <taxon>Anthephorinae</taxon>
        <taxon>Digitaria</taxon>
    </lineage>
</organism>
<dbReference type="Pfam" id="PF03081">
    <property type="entry name" value="Exo70_C"/>
    <property type="match status" value="2"/>
</dbReference>
<keyword evidence="2 3" id="KW-0813">Transport</keyword>
<name>A0A835A9D1_9POAL</name>
<dbReference type="OrthoDB" id="642550at2759"/>
<dbReference type="PANTHER" id="PTHR12542">
    <property type="entry name" value="EXOCYST COMPLEX PROTEIN EXO70"/>
    <property type="match status" value="1"/>
</dbReference>
<keyword evidence="3" id="KW-0653">Protein transport</keyword>
<evidence type="ECO:0000256" key="3">
    <source>
        <dbReference type="RuleBase" id="RU365026"/>
    </source>
</evidence>
<accession>A0A835A9D1</accession>
<dbReference type="GO" id="GO:0005546">
    <property type="term" value="F:phosphatidylinositol-4,5-bisphosphate binding"/>
    <property type="evidence" value="ECO:0007669"/>
    <property type="project" value="InterPro"/>
</dbReference>
<dbReference type="PANTHER" id="PTHR12542:SF118">
    <property type="entry name" value="EXOCYST SUBUNIT EXO70 FAMILY PROTEIN"/>
    <property type="match status" value="1"/>
</dbReference>